<comment type="cofactor">
    <cofactor evidence="1">
        <name>pantetheine 4'-phosphate</name>
        <dbReference type="ChEBI" id="CHEBI:47942"/>
    </cofactor>
</comment>
<keyword evidence="3" id="KW-0597">Phosphoprotein</keyword>
<dbReference type="KEGG" id="snw:BBN63_00190"/>
<dbReference type="Pfam" id="PF13193">
    <property type="entry name" value="AMP-binding_C"/>
    <property type="match status" value="1"/>
</dbReference>
<keyword evidence="2" id="KW-0596">Phosphopantetheine</keyword>
<dbReference type="SUPFAM" id="SSF47336">
    <property type="entry name" value="ACP-like"/>
    <property type="match status" value="1"/>
</dbReference>
<dbReference type="Pfam" id="PF00550">
    <property type="entry name" value="PP-binding"/>
    <property type="match status" value="1"/>
</dbReference>
<dbReference type="PRINTS" id="PR00154">
    <property type="entry name" value="AMPBINDING"/>
</dbReference>
<sequence length="635" mass="68277">MSATAFERLIVHHDVLLTSALAHPDVPLNELPILTDREIAQLASWTATEIDLPRCTVIDLLARCASRRPLSEAVTGRSEALTYSELQKRVTQLASRLLAAGLTRGARVGILMDRSPGLYVAMLAVMKAGAAYLPLDPCHPQQRIAAVLDDAAASMVLTDLPPSATLNGTPAKIVRVSSEGIADLPDSQALVSEDPAPDDLAYVIYTSGTTGRPKGVEITHRALTNLLLHFDSELALGEEDTVGGITTVAFDMSVLELFLPLVRGARLAILPRATVTDGFALRNAMREYDLSFMQATPMTWRMLIDAGWEGSSRLTAACGGETTPPDLAEQLRVRVGAAWNLYGPSETTVWSTGHRIKDTSGPIPVGRPITNTVLRVLDEHGQLVPVGVSGELYIGGAGVARGYLGRPELTKERFVGDPHSSQHQVLYRTGDLARWSEDGELEFLGRMDRQVKIRGHRIELEEIEAVLNRLPGVRHGVVDVCENAAGQQQLIGYVVPASLAGPKPQEITAALSAVLPGYMVPRPIVILPALPVSENGKVLRDLLPSHRSGRTASQPPSYGSELEARLAGIWAQVLAVDTVFPEDDFFDLGGTSLLAQRVAAQVQAELNVRLRLSALMKHTTVPALAASLQEHVGLG</sequence>
<reference evidence="5 6" key="1">
    <citation type="submission" date="2016-11" db="EMBL/GenBank/DDBJ databases">
        <title>Complete genome sequence of Streptomyces niveus SCSIO 3406.</title>
        <authorList>
            <person name="Zhu Q."/>
            <person name="Cheng W."/>
            <person name="Song Y."/>
            <person name="Li Q."/>
            <person name="Ju J."/>
        </authorList>
    </citation>
    <scope>NUCLEOTIDE SEQUENCE [LARGE SCALE GENOMIC DNA]</scope>
    <source>
        <strain evidence="5 6">SCSIO 3406</strain>
    </source>
</reference>
<dbReference type="Gene3D" id="2.30.38.10">
    <property type="entry name" value="Luciferase, Domain 3"/>
    <property type="match status" value="1"/>
</dbReference>
<dbReference type="GO" id="GO:0017000">
    <property type="term" value="P:antibiotic biosynthetic process"/>
    <property type="evidence" value="ECO:0007669"/>
    <property type="project" value="UniProtKB-ARBA"/>
</dbReference>
<dbReference type="PANTHER" id="PTHR45527:SF1">
    <property type="entry name" value="FATTY ACID SYNTHASE"/>
    <property type="match status" value="1"/>
</dbReference>
<dbReference type="FunFam" id="3.40.50.12780:FF:000012">
    <property type="entry name" value="Non-ribosomal peptide synthetase"/>
    <property type="match status" value="1"/>
</dbReference>
<dbReference type="InterPro" id="IPR036736">
    <property type="entry name" value="ACP-like_sf"/>
</dbReference>
<dbReference type="Pfam" id="PF00501">
    <property type="entry name" value="AMP-binding"/>
    <property type="match status" value="1"/>
</dbReference>
<dbReference type="Gene3D" id="3.40.50.980">
    <property type="match status" value="2"/>
</dbReference>
<dbReference type="AlphaFoldDB" id="A0A1U9QMA6"/>
<dbReference type="PANTHER" id="PTHR45527">
    <property type="entry name" value="NONRIBOSOMAL PEPTIDE SYNTHETASE"/>
    <property type="match status" value="1"/>
</dbReference>
<dbReference type="InterPro" id="IPR020845">
    <property type="entry name" value="AMP-binding_CS"/>
</dbReference>
<evidence type="ECO:0000256" key="1">
    <source>
        <dbReference type="ARBA" id="ARBA00001957"/>
    </source>
</evidence>
<dbReference type="SMART" id="SM00823">
    <property type="entry name" value="PKS_PP"/>
    <property type="match status" value="1"/>
</dbReference>
<dbReference type="InterPro" id="IPR010071">
    <property type="entry name" value="AA_adenyl_dom"/>
</dbReference>
<feature type="domain" description="Carrier" evidence="4">
    <location>
        <begin position="557"/>
        <end position="632"/>
    </location>
</feature>
<evidence type="ECO:0000259" key="4">
    <source>
        <dbReference type="PROSITE" id="PS50075"/>
    </source>
</evidence>
<dbReference type="GO" id="GO:0043041">
    <property type="term" value="P:amino acid activation for nonribosomal peptide biosynthetic process"/>
    <property type="evidence" value="ECO:0007669"/>
    <property type="project" value="TreeGrafter"/>
</dbReference>
<dbReference type="Gene3D" id="1.10.1200.10">
    <property type="entry name" value="ACP-like"/>
    <property type="match status" value="1"/>
</dbReference>
<evidence type="ECO:0000313" key="5">
    <source>
        <dbReference type="EMBL" id="AQU64921.1"/>
    </source>
</evidence>
<dbReference type="SUPFAM" id="SSF56801">
    <property type="entry name" value="Acetyl-CoA synthetase-like"/>
    <property type="match status" value="1"/>
</dbReference>
<dbReference type="NCBIfam" id="TIGR01733">
    <property type="entry name" value="AA-adenyl-dom"/>
    <property type="match status" value="1"/>
</dbReference>
<dbReference type="InterPro" id="IPR045851">
    <property type="entry name" value="AMP-bd_C_sf"/>
</dbReference>
<proteinExistence type="predicted"/>
<organism evidence="5 6">
    <name type="scientific">Streptomyces niveus</name>
    <name type="common">Streptomyces spheroides</name>
    <dbReference type="NCBI Taxonomy" id="193462"/>
    <lineage>
        <taxon>Bacteria</taxon>
        <taxon>Bacillati</taxon>
        <taxon>Actinomycetota</taxon>
        <taxon>Actinomycetes</taxon>
        <taxon>Kitasatosporales</taxon>
        <taxon>Streptomycetaceae</taxon>
        <taxon>Streptomyces</taxon>
    </lineage>
</organism>
<evidence type="ECO:0000256" key="2">
    <source>
        <dbReference type="ARBA" id="ARBA00022450"/>
    </source>
</evidence>
<dbReference type="PROSITE" id="PS50075">
    <property type="entry name" value="CARRIER"/>
    <property type="match status" value="1"/>
</dbReference>
<name>A0A1U9QMA6_STRNV</name>
<protein>
    <recommendedName>
        <fullName evidence="4">Carrier domain-containing protein</fullName>
    </recommendedName>
</protein>
<keyword evidence="6" id="KW-1185">Reference proteome</keyword>
<dbReference type="GO" id="GO:0005737">
    <property type="term" value="C:cytoplasm"/>
    <property type="evidence" value="ECO:0007669"/>
    <property type="project" value="TreeGrafter"/>
</dbReference>
<dbReference type="InterPro" id="IPR020806">
    <property type="entry name" value="PKS_PP-bd"/>
</dbReference>
<dbReference type="InterPro" id="IPR025110">
    <property type="entry name" value="AMP-bd_C"/>
</dbReference>
<dbReference type="FunFam" id="3.40.50.980:FF:000001">
    <property type="entry name" value="Non-ribosomal peptide synthetase"/>
    <property type="match status" value="1"/>
</dbReference>
<dbReference type="Proteomes" id="UP000189677">
    <property type="component" value="Chromosome"/>
</dbReference>
<dbReference type="Gene3D" id="3.30.300.30">
    <property type="match status" value="1"/>
</dbReference>
<accession>A0A1U9QMA6</accession>
<dbReference type="PROSITE" id="PS00455">
    <property type="entry name" value="AMP_BINDING"/>
    <property type="match status" value="1"/>
</dbReference>
<dbReference type="InterPro" id="IPR000873">
    <property type="entry name" value="AMP-dep_synth/lig_dom"/>
</dbReference>
<gene>
    <name evidence="5" type="ORF">BBN63_00190</name>
</gene>
<dbReference type="GO" id="GO:0031177">
    <property type="term" value="F:phosphopantetheine binding"/>
    <property type="evidence" value="ECO:0007669"/>
    <property type="project" value="InterPro"/>
</dbReference>
<dbReference type="GO" id="GO:0044550">
    <property type="term" value="P:secondary metabolite biosynthetic process"/>
    <property type="evidence" value="ECO:0007669"/>
    <property type="project" value="TreeGrafter"/>
</dbReference>
<dbReference type="InterPro" id="IPR009081">
    <property type="entry name" value="PP-bd_ACP"/>
</dbReference>
<dbReference type="InterPro" id="IPR020459">
    <property type="entry name" value="AMP-binding"/>
</dbReference>
<evidence type="ECO:0000256" key="3">
    <source>
        <dbReference type="ARBA" id="ARBA00022553"/>
    </source>
</evidence>
<dbReference type="EMBL" id="CP018047">
    <property type="protein sequence ID" value="AQU64921.1"/>
    <property type="molecule type" value="Genomic_DNA"/>
</dbReference>
<evidence type="ECO:0000313" key="6">
    <source>
        <dbReference type="Proteomes" id="UP000189677"/>
    </source>
</evidence>
<dbReference type="FunFam" id="2.30.38.10:FF:000001">
    <property type="entry name" value="Non-ribosomal peptide synthetase PvdI"/>
    <property type="match status" value="1"/>
</dbReference>